<feature type="transmembrane region" description="Helical" evidence="1">
    <location>
        <begin position="12"/>
        <end position="31"/>
    </location>
</feature>
<keyword evidence="1" id="KW-1133">Transmembrane helix</keyword>
<feature type="transmembrane region" description="Helical" evidence="1">
    <location>
        <begin position="241"/>
        <end position="261"/>
    </location>
</feature>
<keyword evidence="3" id="KW-0645">Protease</keyword>
<organism evidence="3 4">
    <name type="scientific">Mobilisporobacter senegalensis</name>
    <dbReference type="NCBI Taxonomy" id="1329262"/>
    <lineage>
        <taxon>Bacteria</taxon>
        <taxon>Bacillati</taxon>
        <taxon>Bacillota</taxon>
        <taxon>Clostridia</taxon>
        <taxon>Lachnospirales</taxon>
        <taxon>Lachnospiraceae</taxon>
        <taxon>Mobilisporobacter</taxon>
    </lineage>
</organism>
<dbReference type="Pfam" id="PF02517">
    <property type="entry name" value="Rce1-like"/>
    <property type="match status" value="1"/>
</dbReference>
<dbReference type="InterPro" id="IPR042150">
    <property type="entry name" value="MmRce1-like"/>
</dbReference>
<feature type="transmembrane region" description="Helical" evidence="1">
    <location>
        <begin position="214"/>
        <end position="235"/>
    </location>
</feature>
<dbReference type="Proteomes" id="UP000273083">
    <property type="component" value="Unassembled WGS sequence"/>
</dbReference>
<dbReference type="GO" id="GO:0006508">
    <property type="term" value="P:proteolysis"/>
    <property type="evidence" value="ECO:0007669"/>
    <property type="project" value="UniProtKB-KW"/>
</dbReference>
<evidence type="ECO:0000313" key="3">
    <source>
        <dbReference type="EMBL" id="ROR22116.1"/>
    </source>
</evidence>
<comment type="caution">
    <text evidence="3">The sequence shown here is derived from an EMBL/GenBank/DDBJ whole genome shotgun (WGS) entry which is preliminary data.</text>
</comment>
<feature type="transmembrane region" description="Helical" evidence="1">
    <location>
        <begin position="70"/>
        <end position="90"/>
    </location>
</feature>
<dbReference type="GO" id="GO:0004175">
    <property type="term" value="F:endopeptidase activity"/>
    <property type="evidence" value="ECO:0007669"/>
    <property type="project" value="UniProtKB-ARBA"/>
</dbReference>
<dbReference type="RefSeq" id="WP_123610912.1">
    <property type="nucleotide sequence ID" value="NZ_RJVG01000017.1"/>
</dbReference>
<protein>
    <submittedName>
        <fullName evidence="3">Membrane protease YdiL (CAAX protease family)</fullName>
    </submittedName>
</protein>
<dbReference type="GO" id="GO:0080120">
    <property type="term" value="P:CAAX-box protein maturation"/>
    <property type="evidence" value="ECO:0007669"/>
    <property type="project" value="UniProtKB-ARBA"/>
</dbReference>
<dbReference type="EMBL" id="RJVG01000017">
    <property type="protein sequence ID" value="ROR22116.1"/>
    <property type="molecule type" value="Genomic_DNA"/>
</dbReference>
<evidence type="ECO:0000313" key="4">
    <source>
        <dbReference type="Proteomes" id="UP000273083"/>
    </source>
</evidence>
<keyword evidence="1" id="KW-0472">Membrane</keyword>
<name>A0A3N1X5Q6_9FIRM</name>
<keyword evidence="4" id="KW-1185">Reference proteome</keyword>
<dbReference type="AlphaFoldDB" id="A0A3N1X5Q6"/>
<evidence type="ECO:0000256" key="1">
    <source>
        <dbReference type="SAM" id="Phobius"/>
    </source>
</evidence>
<feature type="transmembrane region" description="Helical" evidence="1">
    <location>
        <begin position="137"/>
        <end position="157"/>
    </location>
</feature>
<dbReference type="OrthoDB" id="9777755at2"/>
<dbReference type="PANTHER" id="PTHR35797">
    <property type="entry name" value="PROTEASE-RELATED"/>
    <property type="match status" value="1"/>
</dbReference>
<keyword evidence="1" id="KW-0812">Transmembrane</keyword>
<accession>A0A3N1X5Q6</accession>
<dbReference type="InterPro" id="IPR003675">
    <property type="entry name" value="Rce1/LyrA-like_dom"/>
</dbReference>
<reference evidence="3 4" key="1">
    <citation type="submission" date="2018-11" db="EMBL/GenBank/DDBJ databases">
        <title>Genomic Encyclopedia of Type Strains, Phase IV (KMG-IV): sequencing the most valuable type-strain genomes for metagenomic binning, comparative biology and taxonomic classification.</title>
        <authorList>
            <person name="Goeker M."/>
        </authorList>
    </citation>
    <scope>NUCLEOTIDE SEQUENCE [LARGE SCALE GENOMIC DNA]</scope>
    <source>
        <strain evidence="3 4">DSM 26537</strain>
    </source>
</reference>
<feature type="transmembrane region" description="Helical" evidence="1">
    <location>
        <begin position="304"/>
        <end position="325"/>
    </location>
</feature>
<feature type="transmembrane region" description="Helical" evidence="1">
    <location>
        <begin position="37"/>
        <end position="58"/>
    </location>
</feature>
<proteinExistence type="predicted"/>
<evidence type="ECO:0000259" key="2">
    <source>
        <dbReference type="Pfam" id="PF02517"/>
    </source>
</evidence>
<feature type="transmembrane region" description="Helical" evidence="1">
    <location>
        <begin position="273"/>
        <end position="292"/>
    </location>
</feature>
<sequence length="351" mass="40159">MDKFFNKQLKIFLIITFALPYILGILMGFGYNKGINLIAFPSAQMFYPAAGVMLAALITRKKDQLIPKRFFISFIVVTILMIICAIGSIVEVNLPWNMISQYIILLGSIVSGIFLLTEKKVKREAYGLKSNSLKISISVIILFIIIYLARTIFSYIFSGETDTMINILKNPYIWITAASLPLNYFLVFAAFFGEEYGWRYYLQPILQKKFGIKIGVIILGIVWGLWHLPINLFYYSTPSDGLISILGQQVTCITLGAFFAYTYMKTNNIWVPVALHFLNNNLVPIITGTLSADVLENQQMSWEALLFGFIINSVLFMGFLLTKYFKNEKYLLPTMDERADLYMNDYPPYED</sequence>
<feature type="domain" description="CAAX prenyl protease 2/Lysostaphin resistance protein A-like" evidence="2">
    <location>
        <begin position="181"/>
        <end position="280"/>
    </location>
</feature>
<feature type="transmembrane region" description="Helical" evidence="1">
    <location>
        <begin position="172"/>
        <end position="193"/>
    </location>
</feature>
<dbReference type="PANTHER" id="PTHR35797:SF1">
    <property type="entry name" value="PROTEASE"/>
    <property type="match status" value="1"/>
</dbReference>
<feature type="transmembrane region" description="Helical" evidence="1">
    <location>
        <begin position="96"/>
        <end position="116"/>
    </location>
</feature>
<gene>
    <name evidence="3" type="ORF">EDD66_11728</name>
</gene>
<keyword evidence="3" id="KW-0378">Hydrolase</keyword>